<proteinExistence type="predicted"/>
<feature type="domain" description="PE-PPE" evidence="3">
    <location>
        <begin position="84"/>
        <end position="292"/>
    </location>
</feature>
<dbReference type="Pfam" id="PF08237">
    <property type="entry name" value="PE-PPE"/>
    <property type="match status" value="1"/>
</dbReference>
<dbReference type="KEGG" id="msei:MSEDJ_33260"/>
<accession>A0A7I7QT56</accession>
<dbReference type="EMBL" id="AP022588">
    <property type="protein sequence ID" value="BBY29230.1"/>
    <property type="molecule type" value="Genomic_DNA"/>
</dbReference>
<sequence>MNGRVDTLNQRCPQAHRKGRVASAIGAMAIAGAMGMAATTPATAATALFVGGILAPNVPEFMMSQALGGQFTGTDEASGTPWVRQSVFWPAQAGPFLGVVTLDQSVATGTANLVAQIAEAQKSGTGPVTVVGTSAGSLVVDEALRYFKEHPDLAPDPNLVNFIVIGDGSRQESFTNSPIFTTVSGYTYKSPVDTPYDVTVVSYEYDGFADFPDRPLNLLAVANAVAGMLVLHTATFFADISKQAPTSVVTDPDTNGTTTRYFLKPRELPLVTLLPFLAPMQDDLKAMIDAGYSRNDAVAPSDDSNAMATDSAATDSAAAATGQPVPDPAAIPTQDSARLVSSSSVGEQRAAFSAVESPGADSPAGDTVDASATAGGSPSVAGLDARTSAAGSPTTGSLTAGRSGVTSSSTGGTQGAVGAPLTAQSTPSSTSTRRGTASSATAGLSGRGDQGIGRPGPGSATRGAGAPTGGSGGGTAGLSGSPGAAGSAGDAGTRRTGQATGKSGLNASGSASKDAKDGSDPKDG</sequence>
<keyword evidence="2" id="KW-1133">Transmembrane helix</keyword>
<feature type="compositionally biased region" description="Low complexity" evidence="1">
    <location>
        <begin position="399"/>
        <end position="443"/>
    </location>
</feature>
<feature type="region of interest" description="Disordered" evidence="1">
    <location>
        <begin position="299"/>
        <end position="524"/>
    </location>
</feature>
<keyword evidence="2" id="KW-0472">Membrane</keyword>
<feature type="transmembrane region" description="Helical" evidence="2">
    <location>
        <begin position="21"/>
        <end position="54"/>
    </location>
</feature>
<feature type="compositionally biased region" description="Gly residues" evidence="1">
    <location>
        <begin position="445"/>
        <end position="456"/>
    </location>
</feature>
<evidence type="ECO:0000259" key="3">
    <source>
        <dbReference type="Pfam" id="PF08237"/>
    </source>
</evidence>
<feature type="compositionally biased region" description="Low complexity" evidence="1">
    <location>
        <begin position="478"/>
        <end position="497"/>
    </location>
</feature>
<reference evidence="4 5" key="1">
    <citation type="journal article" date="2019" name="Emerg. Microbes Infect.">
        <title>Comprehensive subspecies identification of 175 nontuberculous mycobacteria species based on 7547 genomic profiles.</title>
        <authorList>
            <person name="Matsumoto Y."/>
            <person name="Kinjo T."/>
            <person name="Motooka D."/>
            <person name="Nabeya D."/>
            <person name="Jung N."/>
            <person name="Uechi K."/>
            <person name="Horii T."/>
            <person name="Iida T."/>
            <person name="Fujita J."/>
            <person name="Nakamura S."/>
        </authorList>
    </citation>
    <scope>NUCLEOTIDE SEQUENCE [LARGE SCALE GENOMIC DNA]</scope>
    <source>
        <strain evidence="4 5">JCM 17899</strain>
    </source>
</reference>
<name>A0A7I7QT56_9MYCO</name>
<feature type="compositionally biased region" description="Gly residues" evidence="1">
    <location>
        <begin position="466"/>
        <end position="477"/>
    </location>
</feature>
<dbReference type="AlphaFoldDB" id="A0A7I7QT56"/>
<dbReference type="Proteomes" id="UP000467193">
    <property type="component" value="Chromosome"/>
</dbReference>
<keyword evidence="2" id="KW-0812">Transmembrane</keyword>
<feature type="compositionally biased region" description="Polar residues" evidence="1">
    <location>
        <begin position="498"/>
        <end position="511"/>
    </location>
</feature>
<evidence type="ECO:0000256" key="1">
    <source>
        <dbReference type="SAM" id="MobiDB-lite"/>
    </source>
</evidence>
<evidence type="ECO:0000256" key="2">
    <source>
        <dbReference type="SAM" id="Phobius"/>
    </source>
</evidence>
<feature type="compositionally biased region" description="Basic and acidic residues" evidence="1">
    <location>
        <begin position="513"/>
        <end position="524"/>
    </location>
</feature>
<protein>
    <recommendedName>
        <fullName evidence="3">PE-PPE domain-containing protein</fullName>
    </recommendedName>
</protein>
<evidence type="ECO:0000313" key="5">
    <source>
        <dbReference type="Proteomes" id="UP000467193"/>
    </source>
</evidence>
<feature type="compositionally biased region" description="Polar residues" evidence="1">
    <location>
        <begin position="333"/>
        <end position="346"/>
    </location>
</feature>
<dbReference type="InterPro" id="IPR013228">
    <property type="entry name" value="PE-PPE_C"/>
</dbReference>
<feature type="compositionally biased region" description="Polar residues" evidence="1">
    <location>
        <begin position="389"/>
        <end position="398"/>
    </location>
</feature>
<organism evidence="4 5">
    <name type="scientific">Mycolicibacterium sediminis</name>
    <dbReference type="NCBI Taxonomy" id="1286180"/>
    <lineage>
        <taxon>Bacteria</taxon>
        <taxon>Bacillati</taxon>
        <taxon>Actinomycetota</taxon>
        <taxon>Actinomycetes</taxon>
        <taxon>Mycobacteriales</taxon>
        <taxon>Mycobacteriaceae</taxon>
        <taxon>Mycolicibacterium</taxon>
    </lineage>
</organism>
<evidence type="ECO:0000313" key="4">
    <source>
        <dbReference type="EMBL" id="BBY29230.1"/>
    </source>
</evidence>
<gene>
    <name evidence="4" type="ORF">MSEDJ_33260</name>
</gene>
<keyword evidence="5" id="KW-1185">Reference proteome</keyword>
<feature type="compositionally biased region" description="Low complexity" evidence="1">
    <location>
        <begin position="301"/>
        <end position="321"/>
    </location>
</feature>